<evidence type="ECO:0000256" key="2">
    <source>
        <dbReference type="ARBA" id="ARBA00022801"/>
    </source>
</evidence>
<proteinExistence type="inferred from homology"/>
<evidence type="ECO:0000313" key="4">
    <source>
        <dbReference type="EMBL" id="KRK97523.1"/>
    </source>
</evidence>
<dbReference type="Gene3D" id="3.40.50.850">
    <property type="entry name" value="Isochorismatase-like"/>
    <property type="match status" value="1"/>
</dbReference>
<dbReference type="InterPro" id="IPR050272">
    <property type="entry name" value="Isochorismatase-like_hydrls"/>
</dbReference>
<organism evidence="4 5">
    <name type="scientific">Secundilactobacillus odoratitofui DSM 19909 = JCM 15043</name>
    <dbReference type="NCBI Taxonomy" id="1423776"/>
    <lineage>
        <taxon>Bacteria</taxon>
        <taxon>Bacillati</taxon>
        <taxon>Bacillota</taxon>
        <taxon>Bacilli</taxon>
        <taxon>Lactobacillales</taxon>
        <taxon>Lactobacillaceae</taxon>
        <taxon>Secundilactobacillus</taxon>
    </lineage>
</organism>
<dbReference type="Proteomes" id="UP000051160">
    <property type="component" value="Unassembled WGS sequence"/>
</dbReference>
<keyword evidence="5" id="KW-1185">Reference proteome</keyword>
<dbReference type="PATRIC" id="fig|1423776.4.peg.1571"/>
<evidence type="ECO:0000313" key="5">
    <source>
        <dbReference type="Proteomes" id="UP000051160"/>
    </source>
</evidence>
<dbReference type="PANTHER" id="PTHR43540:SF6">
    <property type="entry name" value="ISOCHORISMATASE-LIKE DOMAIN-CONTAINING PROTEIN"/>
    <property type="match status" value="1"/>
</dbReference>
<dbReference type="RefSeq" id="WP_054700177.1">
    <property type="nucleotide sequence ID" value="NZ_AZEE01000029.1"/>
</dbReference>
<dbReference type="Pfam" id="PF00857">
    <property type="entry name" value="Isochorismatase"/>
    <property type="match status" value="1"/>
</dbReference>
<dbReference type="InterPro" id="IPR000868">
    <property type="entry name" value="Isochorismatase-like_dom"/>
</dbReference>
<dbReference type="SUPFAM" id="SSF52499">
    <property type="entry name" value="Isochorismatase-like hydrolases"/>
    <property type="match status" value="1"/>
</dbReference>
<feature type="domain" description="Isochorismatase-like" evidence="3">
    <location>
        <begin position="16"/>
        <end position="169"/>
    </location>
</feature>
<protein>
    <recommendedName>
        <fullName evidence="3">Isochorismatase-like domain-containing protein</fullName>
    </recommendedName>
</protein>
<dbReference type="PANTHER" id="PTHR43540">
    <property type="entry name" value="PEROXYUREIDOACRYLATE/UREIDOACRYLATE AMIDOHYDROLASE-RELATED"/>
    <property type="match status" value="1"/>
</dbReference>
<name>A0A0R1LVB0_9LACO</name>
<reference evidence="4 5" key="1">
    <citation type="journal article" date="2015" name="Genome Announc.">
        <title>Expanding the biotechnology potential of lactobacilli through comparative genomics of 213 strains and associated genera.</title>
        <authorList>
            <person name="Sun Z."/>
            <person name="Harris H.M."/>
            <person name="McCann A."/>
            <person name="Guo C."/>
            <person name="Argimon S."/>
            <person name="Zhang W."/>
            <person name="Yang X."/>
            <person name="Jeffery I.B."/>
            <person name="Cooney J.C."/>
            <person name="Kagawa T.F."/>
            <person name="Liu W."/>
            <person name="Song Y."/>
            <person name="Salvetti E."/>
            <person name="Wrobel A."/>
            <person name="Rasinkangas P."/>
            <person name="Parkhill J."/>
            <person name="Rea M.C."/>
            <person name="O'Sullivan O."/>
            <person name="Ritari J."/>
            <person name="Douillard F.P."/>
            <person name="Paul Ross R."/>
            <person name="Yang R."/>
            <person name="Briner A.E."/>
            <person name="Felis G.E."/>
            <person name="de Vos W.M."/>
            <person name="Barrangou R."/>
            <person name="Klaenhammer T.R."/>
            <person name="Caufield P.W."/>
            <person name="Cui Y."/>
            <person name="Zhang H."/>
            <person name="O'Toole P.W."/>
        </authorList>
    </citation>
    <scope>NUCLEOTIDE SEQUENCE [LARGE SCALE GENOMIC DNA]</scope>
    <source>
        <strain evidence="4 5">DSM 19909</strain>
    </source>
</reference>
<evidence type="ECO:0000259" key="3">
    <source>
        <dbReference type="Pfam" id="PF00857"/>
    </source>
</evidence>
<accession>A0A0R1LVB0</accession>
<dbReference type="STRING" id="1423776.FD04_GL001552"/>
<keyword evidence="2" id="KW-0378">Hydrolase</keyword>
<comment type="similarity">
    <text evidence="1">Belongs to the isochorismatase family.</text>
</comment>
<sequence>MSLLNNPITQTSNLGLVIIDVQSGSKYLAEHVFKKLSPTNFEQIVSNNQRLIDAFVAHNLPVFIVTMHPKMFPKLINDTFSRPLLTAKATNTYHVQKKTASAFKEPTFLDALQQSGVKHLVITGFTADNGVRKTVRDGQREGYAATVITDAIVAKSNELYQEAIRTFAQVADTDAMIASLNA</sequence>
<dbReference type="InterPro" id="IPR036380">
    <property type="entry name" value="Isochorismatase-like_sf"/>
</dbReference>
<evidence type="ECO:0000256" key="1">
    <source>
        <dbReference type="ARBA" id="ARBA00006336"/>
    </source>
</evidence>
<dbReference type="EMBL" id="AZEE01000029">
    <property type="protein sequence ID" value="KRK97523.1"/>
    <property type="molecule type" value="Genomic_DNA"/>
</dbReference>
<comment type="caution">
    <text evidence="4">The sequence shown here is derived from an EMBL/GenBank/DDBJ whole genome shotgun (WGS) entry which is preliminary data.</text>
</comment>
<dbReference type="AlphaFoldDB" id="A0A0R1LVB0"/>
<dbReference type="GO" id="GO:0016787">
    <property type="term" value="F:hydrolase activity"/>
    <property type="evidence" value="ECO:0007669"/>
    <property type="project" value="UniProtKB-KW"/>
</dbReference>
<gene>
    <name evidence="4" type="ORF">FD04_GL001552</name>
</gene>
<dbReference type="OrthoDB" id="2299335at2"/>
<dbReference type="CDD" id="cd00431">
    <property type="entry name" value="cysteine_hydrolases"/>
    <property type="match status" value="1"/>
</dbReference>